<evidence type="ECO:0000313" key="1">
    <source>
        <dbReference type="EMBL" id="KAH3682927.1"/>
    </source>
</evidence>
<proteinExistence type="predicted"/>
<keyword evidence="2" id="KW-1185">Reference proteome</keyword>
<dbReference type="Proteomes" id="UP000774326">
    <property type="component" value="Unassembled WGS sequence"/>
</dbReference>
<evidence type="ECO:0000313" key="2">
    <source>
        <dbReference type="Proteomes" id="UP000774326"/>
    </source>
</evidence>
<dbReference type="EMBL" id="JAEUBG010003340">
    <property type="protein sequence ID" value="KAH3682927.1"/>
    <property type="molecule type" value="Genomic_DNA"/>
</dbReference>
<gene>
    <name evidence="1" type="ORF">WICPIJ_006099</name>
</gene>
<organism evidence="1 2">
    <name type="scientific">Wickerhamomyces pijperi</name>
    <name type="common">Yeast</name>
    <name type="synonym">Pichia pijperi</name>
    <dbReference type="NCBI Taxonomy" id="599730"/>
    <lineage>
        <taxon>Eukaryota</taxon>
        <taxon>Fungi</taxon>
        <taxon>Dikarya</taxon>
        <taxon>Ascomycota</taxon>
        <taxon>Saccharomycotina</taxon>
        <taxon>Saccharomycetes</taxon>
        <taxon>Phaffomycetales</taxon>
        <taxon>Wickerhamomycetaceae</taxon>
        <taxon>Wickerhamomyces</taxon>
    </lineage>
</organism>
<accession>A0A9P8Q2U9</accession>
<dbReference type="AlphaFoldDB" id="A0A9P8Q2U9"/>
<protein>
    <submittedName>
        <fullName evidence="1">Uncharacterized protein</fullName>
    </submittedName>
</protein>
<sequence>MMDSSNGLNSMEVMADLWKSVGALNGNSRLMLLGSGVPNTNVPITARGGKHGVFSLGPLNVLDGSMVAHTEGGLIGDPLRALSLRQVDGPVTVTGQQGTGVDQWRPVQAVTFHVAVVSDRMDRLFQVLWDDVTWNSMTGSPSYSSSLSSSSSSSASSSLTKVLDNWESFNINNSLSFFLEACVPVATYIEAGKVLLSSPNWSGSTSRVKQGHGKFTVCSIS</sequence>
<name>A0A9P8Q2U9_WICPI</name>
<reference evidence="1" key="2">
    <citation type="submission" date="2021-01" db="EMBL/GenBank/DDBJ databases">
        <authorList>
            <person name="Schikora-Tamarit M.A."/>
        </authorList>
    </citation>
    <scope>NUCLEOTIDE SEQUENCE</scope>
    <source>
        <strain evidence="1">CBS2887</strain>
    </source>
</reference>
<reference evidence="1" key="1">
    <citation type="journal article" date="2021" name="Open Biol.">
        <title>Shared evolutionary footprints suggest mitochondrial oxidative damage underlies multiple complex I losses in fungi.</title>
        <authorList>
            <person name="Schikora-Tamarit M.A."/>
            <person name="Marcet-Houben M."/>
            <person name="Nosek J."/>
            <person name="Gabaldon T."/>
        </authorList>
    </citation>
    <scope>NUCLEOTIDE SEQUENCE</scope>
    <source>
        <strain evidence="1">CBS2887</strain>
    </source>
</reference>
<comment type="caution">
    <text evidence="1">The sequence shown here is derived from an EMBL/GenBank/DDBJ whole genome shotgun (WGS) entry which is preliminary data.</text>
</comment>